<dbReference type="AlphaFoldDB" id="A0A8T2JKZ7"/>
<dbReference type="Proteomes" id="UP000812440">
    <property type="component" value="Chromosome 5"/>
</dbReference>
<dbReference type="EMBL" id="JAACNH010000004">
    <property type="protein sequence ID" value="KAG8444000.1"/>
    <property type="molecule type" value="Genomic_DNA"/>
</dbReference>
<accession>A0A8T2JKZ7</accession>
<gene>
    <name evidence="1" type="ORF">GDO86_009256</name>
</gene>
<evidence type="ECO:0000313" key="2">
    <source>
        <dbReference type="Proteomes" id="UP000812440"/>
    </source>
</evidence>
<evidence type="ECO:0000313" key="1">
    <source>
        <dbReference type="EMBL" id="KAG8444000.1"/>
    </source>
</evidence>
<keyword evidence="2" id="KW-1185">Reference proteome</keyword>
<proteinExistence type="predicted"/>
<reference evidence="1" key="1">
    <citation type="thesis" date="2020" institute="ProQuest LLC" country="789 East Eisenhower Parkway, Ann Arbor, MI, USA">
        <title>Comparative Genomics and Chromosome Evolution.</title>
        <authorList>
            <person name="Mudd A.B."/>
        </authorList>
    </citation>
    <scope>NUCLEOTIDE SEQUENCE</scope>
    <source>
        <strain evidence="1">Female2</strain>
        <tissue evidence="1">Blood</tissue>
    </source>
</reference>
<protein>
    <submittedName>
        <fullName evidence="1">Uncharacterized protein</fullName>
    </submittedName>
</protein>
<comment type="caution">
    <text evidence="1">The sequence shown here is derived from an EMBL/GenBank/DDBJ whole genome shotgun (WGS) entry which is preliminary data.</text>
</comment>
<sequence length="81" mass="8899">MCKHCAAGQGTEATLTAFLNPCHAYQTTVPLCLFELSLPIRGLQCKDEQNIHSLVLRDTDIVLYSPQPNQSGKKKSLCIVP</sequence>
<organism evidence="1 2">
    <name type="scientific">Hymenochirus boettgeri</name>
    <name type="common">Congo dwarf clawed frog</name>
    <dbReference type="NCBI Taxonomy" id="247094"/>
    <lineage>
        <taxon>Eukaryota</taxon>
        <taxon>Metazoa</taxon>
        <taxon>Chordata</taxon>
        <taxon>Craniata</taxon>
        <taxon>Vertebrata</taxon>
        <taxon>Euteleostomi</taxon>
        <taxon>Amphibia</taxon>
        <taxon>Batrachia</taxon>
        <taxon>Anura</taxon>
        <taxon>Pipoidea</taxon>
        <taxon>Pipidae</taxon>
        <taxon>Pipinae</taxon>
        <taxon>Hymenochirus</taxon>
    </lineage>
</organism>
<name>A0A8T2JKZ7_9PIPI</name>